<protein>
    <submittedName>
        <fullName evidence="2">Uncharacterized protein</fullName>
    </submittedName>
</protein>
<sequence>MEERKPPSSIEYDLPTPQNTSGEAKRHGQCYRFPELQVNRHHLPEIQSCRNDDAASMEIRALEEYNRQLKAEMRKYYKLQSISHKLLEEVRASTKRLKDAVLEFRQAHKQIEEHFRKEEDLHEA</sequence>
<dbReference type="AlphaFoldDB" id="A0AA38X488"/>
<reference evidence="2" key="1">
    <citation type="submission" date="2022-10" db="EMBL/GenBank/DDBJ databases">
        <title>Culturing micro-colonial fungi from biological soil crusts in the Mojave desert and describing Neophaeococcomyces mojavensis, and introducing the new genera and species Taxawa tesnikishii.</title>
        <authorList>
            <person name="Kurbessoian T."/>
            <person name="Stajich J.E."/>
        </authorList>
    </citation>
    <scope>NUCLEOTIDE SEQUENCE</scope>
    <source>
        <strain evidence="2">TK_35</strain>
    </source>
</reference>
<feature type="region of interest" description="Disordered" evidence="1">
    <location>
        <begin position="1"/>
        <end position="26"/>
    </location>
</feature>
<keyword evidence="3" id="KW-1185">Reference proteome</keyword>
<gene>
    <name evidence="2" type="ORF">H2204_015723</name>
</gene>
<dbReference type="EMBL" id="JAPDRN010000364">
    <property type="protein sequence ID" value="KAJ9606513.1"/>
    <property type="molecule type" value="Genomic_DNA"/>
</dbReference>
<evidence type="ECO:0000313" key="3">
    <source>
        <dbReference type="Proteomes" id="UP001172681"/>
    </source>
</evidence>
<name>A0AA38X488_9EURO</name>
<organism evidence="2 3">
    <name type="scientific">Knufia peltigerae</name>
    <dbReference type="NCBI Taxonomy" id="1002370"/>
    <lineage>
        <taxon>Eukaryota</taxon>
        <taxon>Fungi</taxon>
        <taxon>Dikarya</taxon>
        <taxon>Ascomycota</taxon>
        <taxon>Pezizomycotina</taxon>
        <taxon>Eurotiomycetes</taxon>
        <taxon>Chaetothyriomycetidae</taxon>
        <taxon>Chaetothyriales</taxon>
        <taxon>Trichomeriaceae</taxon>
        <taxon>Knufia</taxon>
    </lineage>
</organism>
<proteinExistence type="predicted"/>
<dbReference type="Proteomes" id="UP001172681">
    <property type="component" value="Unassembled WGS sequence"/>
</dbReference>
<feature type="non-terminal residue" evidence="2">
    <location>
        <position position="124"/>
    </location>
</feature>
<accession>A0AA38X488</accession>
<evidence type="ECO:0000313" key="2">
    <source>
        <dbReference type="EMBL" id="KAJ9606513.1"/>
    </source>
</evidence>
<evidence type="ECO:0000256" key="1">
    <source>
        <dbReference type="SAM" id="MobiDB-lite"/>
    </source>
</evidence>
<comment type="caution">
    <text evidence="2">The sequence shown here is derived from an EMBL/GenBank/DDBJ whole genome shotgun (WGS) entry which is preliminary data.</text>
</comment>